<evidence type="ECO:0000313" key="2">
    <source>
        <dbReference type="EMBL" id="QLQ81884.1"/>
    </source>
</evidence>
<feature type="region of interest" description="Disordered" evidence="1">
    <location>
        <begin position="86"/>
        <end position="118"/>
    </location>
</feature>
<feature type="compositionally biased region" description="Basic and acidic residues" evidence="1">
    <location>
        <begin position="252"/>
        <end position="268"/>
    </location>
</feature>
<organism evidence="2 3">
    <name type="scientific">Torulaspora globosa</name>
    <dbReference type="NCBI Taxonomy" id="48254"/>
    <lineage>
        <taxon>Eukaryota</taxon>
        <taxon>Fungi</taxon>
        <taxon>Dikarya</taxon>
        <taxon>Ascomycota</taxon>
        <taxon>Saccharomycotina</taxon>
        <taxon>Saccharomycetes</taxon>
        <taxon>Saccharomycetales</taxon>
        <taxon>Saccharomycetaceae</taxon>
        <taxon>Torulaspora</taxon>
    </lineage>
</organism>
<feature type="compositionally biased region" description="Polar residues" evidence="1">
    <location>
        <begin position="99"/>
        <end position="110"/>
    </location>
</feature>
<reference evidence="2 3" key="1">
    <citation type="submission" date="2020-06" db="EMBL/GenBank/DDBJ databases">
        <title>The yeast mating-type switching endonuclease HO is a domesticated member of an unorthodox homing genetic element family.</title>
        <authorList>
            <person name="Coughlan A.Y."/>
            <person name="Lombardi L."/>
            <person name="Braun-Galleani S."/>
            <person name="Martos A.R."/>
            <person name="Galeote V."/>
            <person name="Bigey F."/>
            <person name="Dequin S."/>
            <person name="Byrne K.P."/>
            <person name="Wolfe K.H."/>
        </authorList>
    </citation>
    <scope>NUCLEOTIDE SEQUENCE [LARGE SCALE GENOMIC DNA]</scope>
    <source>
        <strain evidence="2 3">CBS2947</strain>
    </source>
</reference>
<dbReference type="OrthoDB" id="4041625at2759"/>
<dbReference type="EMBL" id="CP059273">
    <property type="protein sequence ID" value="QLQ81884.1"/>
    <property type="molecule type" value="Genomic_DNA"/>
</dbReference>
<sequence>MGKEAEMEDLKSDKREKLGKLCESLGLEPERMTDRMLNTIEMSKDIERNQRDVIKKLSTASPRDEEDGCQSIVVDDGEMELNTVGKSLKRKRIPPPLSISETNSETASLQGSGGGVYARSAPAHVPKFPRSCVDKRFGTIGKPRVQYLGRMSSGVGRGDSPIQSTNAYKLKTPYLSYFPSYPVGPPVPMAPYAPYHPYGYPGQLPLYQSTPQQLYNPPMMPQWQPRSAVPYASQARYHQDKRTRLSNKKPKTKETDEDLRATQPRDAESDNSNQPADSEQDQDTENGDDTESAHLAIEDNPRPFPSSEPRDTVLGEIRISGNVFSYEFPSQRPSIDKKMFMSICDKVWDESRRLLDDSP</sequence>
<evidence type="ECO:0000313" key="3">
    <source>
        <dbReference type="Proteomes" id="UP000510647"/>
    </source>
</evidence>
<feature type="compositionally biased region" description="Acidic residues" evidence="1">
    <location>
        <begin position="278"/>
        <end position="290"/>
    </location>
</feature>
<dbReference type="Proteomes" id="UP000510647">
    <property type="component" value="Chromosome 7"/>
</dbReference>
<feature type="region of interest" description="Disordered" evidence="1">
    <location>
        <begin position="209"/>
        <end position="312"/>
    </location>
</feature>
<gene>
    <name evidence="2" type="ORF">HG537_0G01380</name>
</gene>
<accession>A0A7H9HVY1</accession>
<keyword evidence="3" id="KW-1185">Reference proteome</keyword>
<protein>
    <submittedName>
        <fullName evidence="2">Uncharacterized protein</fullName>
    </submittedName>
</protein>
<proteinExistence type="predicted"/>
<name>A0A7H9HVY1_9SACH</name>
<evidence type="ECO:0000256" key="1">
    <source>
        <dbReference type="SAM" id="MobiDB-lite"/>
    </source>
</evidence>
<dbReference type="AlphaFoldDB" id="A0A7H9HVY1"/>